<protein>
    <submittedName>
        <fullName evidence="1">Uncharacterized protein</fullName>
    </submittedName>
</protein>
<proteinExistence type="predicted"/>
<evidence type="ECO:0000313" key="2">
    <source>
        <dbReference type="Proteomes" id="UP000198736"/>
    </source>
</evidence>
<evidence type="ECO:0000313" key="1">
    <source>
        <dbReference type="EMBL" id="CUS35293.1"/>
    </source>
</evidence>
<name>A0A0S4LF52_9BACT</name>
<accession>A0A0S4LF52</accession>
<dbReference type="RefSeq" id="WP_217490682.1">
    <property type="nucleotide sequence ID" value="NZ_CZPZ01000012.1"/>
</dbReference>
<dbReference type="EMBL" id="CZPZ01000012">
    <property type="protein sequence ID" value="CUS35293.1"/>
    <property type="molecule type" value="Genomic_DNA"/>
</dbReference>
<organism evidence="1 2">
    <name type="scientific">Candidatus Nitrospira nitrificans</name>
    <dbReference type="NCBI Taxonomy" id="1742973"/>
    <lineage>
        <taxon>Bacteria</taxon>
        <taxon>Pseudomonadati</taxon>
        <taxon>Nitrospirota</taxon>
        <taxon>Nitrospiria</taxon>
        <taxon>Nitrospirales</taxon>
        <taxon>Nitrospiraceae</taxon>
        <taxon>Nitrospira</taxon>
    </lineage>
</organism>
<dbReference type="Proteomes" id="UP000198736">
    <property type="component" value="Unassembled WGS sequence"/>
</dbReference>
<keyword evidence="2" id="KW-1185">Reference proteome</keyword>
<dbReference type="STRING" id="1742973.COMA2_20192"/>
<dbReference type="AlphaFoldDB" id="A0A0S4LF52"/>
<gene>
    <name evidence="1" type="ORF">COMA2_20192</name>
</gene>
<sequence length="73" mass="7775">MTDSVDLLGQNLDRFKLAGLAPAPRNATDMAATPITKGHNALLFCKKNARDLAKAVTAISNVRPVIVIDDEAD</sequence>
<reference evidence="2" key="1">
    <citation type="submission" date="2015-10" db="EMBL/GenBank/DDBJ databases">
        <authorList>
            <person name="Luecker S."/>
            <person name="Luecker S."/>
        </authorList>
    </citation>
    <scope>NUCLEOTIDE SEQUENCE [LARGE SCALE GENOMIC DNA]</scope>
</reference>